<dbReference type="InterPro" id="IPR010781">
    <property type="entry name" value="DUF1376"/>
</dbReference>
<feature type="region of interest" description="Disordered" evidence="1">
    <location>
        <begin position="83"/>
        <end position="176"/>
    </location>
</feature>
<proteinExistence type="predicted"/>
<dbReference type="AlphaFoldDB" id="A0A5M6IN33"/>
<comment type="caution">
    <text evidence="2">The sequence shown here is derived from an EMBL/GenBank/DDBJ whole genome shotgun (WGS) entry which is preliminary data.</text>
</comment>
<dbReference type="RefSeq" id="WP_150043304.1">
    <property type="nucleotide sequence ID" value="NZ_OW485608.1"/>
</dbReference>
<keyword evidence="3" id="KW-1185">Reference proteome</keyword>
<accession>A0A5M6IN33</accession>
<evidence type="ECO:0000256" key="1">
    <source>
        <dbReference type="SAM" id="MobiDB-lite"/>
    </source>
</evidence>
<dbReference type="OrthoDB" id="7211084at2"/>
<protein>
    <submittedName>
        <fullName evidence="2">DUF1376 domain-containing protein</fullName>
    </submittedName>
</protein>
<reference evidence="2 3" key="1">
    <citation type="submission" date="2019-09" db="EMBL/GenBank/DDBJ databases">
        <title>Genome sequence of Rhodovastum atsumiense, a diverse member of the Acetobacteraceae family of non-sulfur purple photosynthetic bacteria.</title>
        <authorList>
            <person name="Meyer T."/>
            <person name="Kyndt J."/>
        </authorList>
    </citation>
    <scope>NUCLEOTIDE SEQUENCE [LARGE SCALE GENOMIC DNA]</scope>
    <source>
        <strain evidence="2 3">DSM 21279</strain>
    </source>
</reference>
<evidence type="ECO:0000313" key="3">
    <source>
        <dbReference type="Proteomes" id="UP000325255"/>
    </source>
</evidence>
<dbReference type="EMBL" id="VWPK01000046">
    <property type="protein sequence ID" value="KAA5609671.1"/>
    <property type="molecule type" value="Genomic_DNA"/>
</dbReference>
<dbReference type="Pfam" id="PF07120">
    <property type="entry name" value="DUF1376"/>
    <property type="match status" value="1"/>
</dbReference>
<gene>
    <name evidence="2" type="ORF">F1189_23205</name>
</gene>
<sequence length="349" mass="38196">MSKADTWMPLHIGAYLADTMHLRAAEHGAYLLLLMHYWRNGPLPDDDAKLSGIARMSRKEWVEIAPTIREFFTADAGKLHQRRADAERAKAQQISSKRADAAREKHMQAARKRGALAEQADCKPSANAPANAEQEHTHARVAIPQQEQKKDSELRSGAGAPPAEASLPLNTPGIPDATKALFEEGAEIVCRLTGEDRKGASKQIGVLRRRCQDDARILAALRDAEAKRVEAPIAWVTKVLSGRREAPAGPDWDTLADATTTYEGETYPAVEGWALPIAGRLVAEAAGVSGVEAFRDWTPLRDWLRAGLDLHDHILSAIRRIASRSGYAPPASLAYFDRAVREAGMRRAA</sequence>
<evidence type="ECO:0000313" key="2">
    <source>
        <dbReference type="EMBL" id="KAA5609671.1"/>
    </source>
</evidence>
<feature type="compositionally biased region" description="Basic and acidic residues" evidence="1">
    <location>
        <begin position="97"/>
        <end position="107"/>
    </location>
</feature>
<name>A0A5M6IN33_9PROT</name>
<dbReference type="Proteomes" id="UP000325255">
    <property type="component" value="Unassembled WGS sequence"/>
</dbReference>
<organism evidence="2 3">
    <name type="scientific">Rhodovastum atsumiense</name>
    <dbReference type="NCBI Taxonomy" id="504468"/>
    <lineage>
        <taxon>Bacteria</taxon>
        <taxon>Pseudomonadati</taxon>
        <taxon>Pseudomonadota</taxon>
        <taxon>Alphaproteobacteria</taxon>
        <taxon>Acetobacterales</taxon>
        <taxon>Acetobacteraceae</taxon>
        <taxon>Rhodovastum</taxon>
    </lineage>
</organism>